<keyword evidence="9" id="KW-1185">Reference proteome</keyword>
<comment type="similarity">
    <text evidence="1 6">Belongs to the NusB family.</text>
</comment>
<evidence type="ECO:0000256" key="1">
    <source>
        <dbReference type="ARBA" id="ARBA00005952"/>
    </source>
</evidence>
<organism evidence="8 9">
    <name type="scientific">Rudanella paleaurantiibacter</name>
    <dbReference type="NCBI Taxonomy" id="2614655"/>
    <lineage>
        <taxon>Bacteria</taxon>
        <taxon>Pseudomonadati</taxon>
        <taxon>Bacteroidota</taxon>
        <taxon>Cytophagia</taxon>
        <taxon>Cytophagales</taxon>
        <taxon>Cytophagaceae</taxon>
        <taxon>Rudanella</taxon>
    </lineage>
</organism>
<keyword evidence="2 6" id="KW-0889">Transcription antitermination</keyword>
<dbReference type="PANTHER" id="PTHR11078:SF3">
    <property type="entry name" value="ANTITERMINATION NUSB DOMAIN-CONTAINING PROTEIN"/>
    <property type="match status" value="1"/>
</dbReference>
<dbReference type="HAMAP" id="MF_00073">
    <property type="entry name" value="NusB"/>
    <property type="match status" value="1"/>
</dbReference>
<dbReference type="InterPro" id="IPR035926">
    <property type="entry name" value="NusB-like_sf"/>
</dbReference>
<protein>
    <recommendedName>
        <fullName evidence="6">Transcription antitermination protein NusB</fullName>
    </recommendedName>
    <alternativeName>
        <fullName evidence="6">Antitermination factor NusB</fullName>
    </alternativeName>
</protein>
<dbReference type="GO" id="GO:0031564">
    <property type="term" value="P:transcription antitermination"/>
    <property type="evidence" value="ECO:0007669"/>
    <property type="project" value="UniProtKB-KW"/>
</dbReference>
<keyword evidence="3 6" id="KW-0694">RNA-binding</keyword>
<dbReference type="RefSeq" id="WP_152124456.1">
    <property type="nucleotide sequence ID" value="NZ_WELI01000003.1"/>
</dbReference>
<dbReference type="GO" id="GO:0006353">
    <property type="term" value="P:DNA-templated transcription termination"/>
    <property type="evidence" value="ECO:0007669"/>
    <property type="project" value="UniProtKB-UniRule"/>
</dbReference>
<dbReference type="EMBL" id="WELI01000003">
    <property type="protein sequence ID" value="KAB7731489.1"/>
    <property type="molecule type" value="Genomic_DNA"/>
</dbReference>
<evidence type="ECO:0000256" key="5">
    <source>
        <dbReference type="ARBA" id="ARBA00023163"/>
    </source>
</evidence>
<comment type="function">
    <text evidence="6">Involved in transcription antitermination. Required for transcription of ribosomal RNA (rRNA) genes. Binds specifically to the boxA antiterminator sequence of the ribosomal RNA (rrn) operons.</text>
</comment>
<dbReference type="NCBIfam" id="TIGR01951">
    <property type="entry name" value="nusB"/>
    <property type="match status" value="1"/>
</dbReference>
<evidence type="ECO:0000259" key="7">
    <source>
        <dbReference type="Pfam" id="PF01029"/>
    </source>
</evidence>
<evidence type="ECO:0000313" key="9">
    <source>
        <dbReference type="Proteomes" id="UP000488299"/>
    </source>
</evidence>
<feature type="domain" description="NusB/RsmB/TIM44" evidence="7">
    <location>
        <begin position="242"/>
        <end position="357"/>
    </location>
</feature>
<keyword evidence="5 6" id="KW-0804">Transcription</keyword>
<dbReference type="InterPro" id="IPR011605">
    <property type="entry name" value="NusB_fam"/>
</dbReference>
<dbReference type="InterPro" id="IPR006027">
    <property type="entry name" value="NusB_RsmB_TIM44"/>
</dbReference>
<keyword evidence="4 6" id="KW-0805">Transcription regulation</keyword>
<dbReference type="Gene3D" id="1.10.940.10">
    <property type="entry name" value="NusB-like"/>
    <property type="match status" value="1"/>
</dbReference>
<dbReference type="AlphaFoldDB" id="A0A7J5U1D8"/>
<evidence type="ECO:0000256" key="2">
    <source>
        <dbReference type="ARBA" id="ARBA00022814"/>
    </source>
</evidence>
<accession>A0A7J5U1D8</accession>
<comment type="caution">
    <text evidence="8">The sequence shown here is derived from an EMBL/GenBank/DDBJ whole genome shotgun (WGS) entry which is preliminary data.</text>
</comment>
<dbReference type="GO" id="GO:0005829">
    <property type="term" value="C:cytosol"/>
    <property type="evidence" value="ECO:0007669"/>
    <property type="project" value="TreeGrafter"/>
</dbReference>
<evidence type="ECO:0000256" key="4">
    <source>
        <dbReference type="ARBA" id="ARBA00023015"/>
    </source>
</evidence>
<dbReference type="GO" id="GO:0003723">
    <property type="term" value="F:RNA binding"/>
    <property type="evidence" value="ECO:0007669"/>
    <property type="project" value="UniProtKB-UniRule"/>
</dbReference>
<gene>
    <name evidence="6 8" type="primary">nusB</name>
    <name evidence="8" type="ORF">F5984_09065</name>
</gene>
<evidence type="ECO:0000256" key="6">
    <source>
        <dbReference type="HAMAP-Rule" id="MF_00073"/>
    </source>
</evidence>
<sequence>MQAVYALRQAELSNQQIALDGIAENFQPDLNSMQPQDKRQLEGHRKLASVLFEEAIKANQPAEDEDAPTKVLKAANDGLVYYRNRGKKDRTHLAQMMIDEVQGIYDDYLRVLLLLVELGHAAQIDRERQYRDVDEEPFPFESTLYDNSVVKALASHQPLTNEAVRRNVNWTDDLLFVRKALKESLKQDATYRAYCEQKTHTPDEDQALVQYVLRTLVFKHELIRDFLAEIDLSWTENSEVVRGMAIKTLKSVQTMEGLKLEPLTDDWEEDLLFLNTLFNNVLDNDGQYEQLLADQLKNWDVERVAMLDRIILKLAVCELMSFPGIPVKVTINEYIELAKAYSTPKSGKFVNGILDNLSTKLQNEGKLRKSGRGLLDNK</sequence>
<evidence type="ECO:0000256" key="3">
    <source>
        <dbReference type="ARBA" id="ARBA00022884"/>
    </source>
</evidence>
<dbReference type="Pfam" id="PF01029">
    <property type="entry name" value="NusB"/>
    <property type="match status" value="1"/>
</dbReference>
<evidence type="ECO:0000313" key="8">
    <source>
        <dbReference type="EMBL" id="KAB7731489.1"/>
    </source>
</evidence>
<reference evidence="8 9" key="1">
    <citation type="submission" date="2019-10" db="EMBL/GenBank/DDBJ databases">
        <title>Rudanella paleaurantiibacter sp. nov., isolated from sludge.</title>
        <authorList>
            <person name="Xu S.Q."/>
        </authorList>
    </citation>
    <scope>NUCLEOTIDE SEQUENCE [LARGE SCALE GENOMIC DNA]</scope>
    <source>
        <strain evidence="8 9">HX-22-17</strain>
    </source>
</reference>
<dbReference type="SUPFAM" id="SSF48013">
    <property type="entry name" value="NusB-like"/>
    <property type="match status" value="1"/>
</dbReference>
<proteinExistence type="inferred from homology"/>
<dbReference type="Proteomes" id="UP000488299">
    <property type="component" value="Unassembled WGS sequence"/>
</dbReference>
<name>A0A7J5U1D8_9BACT</name>
<dbReference type="PANTHER" id="PTHR11078">
    <property type="entry name" value="N UTILIZATION SUBSTANCE PROTEIN B-RELATED"/>
    <property type="match status" value="1"/>
</dbReference>